<dbReference type="InterPro" id="IPR036890">
    <property type="entry name" value="HATPase_C_sf"/>
</dbReference>
<keyword evidence="1" id="KW-0418">Kinase</keyword>
<evidence type="ECO:0000259" key="2">
    <source>
        <dbReference type="Pfam" id="PF13581"/>
    </source>
</evidence>
<keyword evidence="4" id="KW-1185">Reference proteome</keyword>
<dbReference type="GO" id="GO:0004674">
    <property type="term" value="F:protein serine/threonine kinase activity"/>
    <property type="evidence" value="ECO:0007669"/>
    <property type="project" value="UniProtKB-KW"/>
</dbReference>
<organism evidence="3 4">
    <name type="scientific">Actinoplanes lutulentus</name>
    <dbReference type="NCBI Taxonomy" id="1287878"/>
    <lineage>
        <taxon>Bacteria</taxon>
        <taxon>Bacillati</taxon>
        <taxon>Actinomycetota</taxon>
        <taxon>Actinomycetes</taxon>
        <taxon>Micromonosporales</taxon>
        <taxon>Micromonosporaceae</taxon>
        <taxon>Actinoplanes</taxon>
    </lineage>
</organism>
<dbReference type="AlphaFoldDB" id="A0A327Z6B7"/>
<evidence type="ECO:0000313" key="3">
    <source>
        <dbReference type="EMBL" id="RAK32864.1"/>
    </source>
</evidence>
<dbReference type="PANTHER" id="PTHR35526:SF3">
    <property type="entry name" value="ANTI-SIGMA-F FACTOR RSBW"/>
    <property type="match status" value="1"/>
</dbReference>
<proteinExistence type="predicted"/>
<protein>
    <recommendedName>
        <fullName evidence="2">Histidine kinase/HSP90-like ATPase domain-containing protein</fullName>
    </recommendedName>
</protein>
<dbReference type="InterPro" id="IPR003594">
    <property type="entry name" value="HATPase_dom"/>
</dbReference>
<accession>A0A327Z6B7</accession>
<evidence type="ECO:0000313" key="4">
    <source>
        <dbReference type="Proteomes" id="UP000249341"/>
    </source>
</evidence>
<keyword evidence="1" id="KW-0808">Transferase</keyword>
<evidence type="ECO:0000256" key="1">
    <source>
        <dbReference type="ARBA" id="ARBA00022527"/>
    </source>
</evidence>
<keyword evidence="1" id="KW-0723">Serine/threonine-protein kinase</keyword>
<feature type="domain" description="Histidine kinase/HSP90-like ATPase" evidence="2">
    <location>
        <begin position="131"/>
        <end position="238"/>
    </location>
</feature>
<dbReference type="CDD" id="cd16936">
    <property type="entry name" value="HATPase_RsbW-like"/>
    <property type="match status" value="1"/>
</dbReference>
<name>A0A327Z6B7_9ACTN</name>
<sequence>MHNGAIMPIEVRHLVDRGRAHPLVRLTGVLGDESAASARSALLDVLADQPEALVVDVGGLVDPHGLAVTVLRDVFEATRYWPGSRLALCGTTDTATWLPAGWPAWPDQAGAFAALGEPDPDRRISIDLEPDVGAARVAREVITEACHRWERTDLTGNACIVTTELVNNVVAHARTPMRVLLALDDETMSVAVRDSSPVLPRFTGPVAPTSFGGRGLLLINAMTSRWGNLELAGGKVVWARLVPDRTVMPV</sequence>
<dbReference type="OrthoDB" id="3364147at2"/>
<comment type="caution">
    <text evidence="3">The sequence shown here is derived from an EMBL/GenBank/DDBJ whole genome shotgun (WGS) entry which is preliminary data.</text>
</comment>
<dbReference type="Gene3D" id="3.30.565.10">
    <property type="entry name" value="Histidine kinase-like ATPase, C-terminal domain"/>
    <property type="match status" value="1"/>
</dbReference>
<reference evidence="3 4" key="1">
    <citation type="submission" date="2018-06" db="EMBL/GenBank/DDBJ databases">
        <title>Genomic Encyclopedia of Type Strains, Phase III (KMG-III): the genomes of soil and plant-associated and newly described type strains.</title>
        <authorList>
            <person name="Whitman W."/>
        </authorList>
    </citation>
    <scope>NUCLEOTIDE SEQUENCE [LARGE SCALE GENOMIC DNA]</scope>
    <source>
        <strain evidence="3 4">CGMCC 4.7090</strain>
    </source>
</reference>
<dbReference type="InterPro" id="IPR050267">
    <property type="entry name" value="Anti-sigma-factor_SerPK"/>
</dbReference>
<dbReference type="Pfam" id="PF13581">
    <property type="entry name" value="HATPase_c_2"/>
    <property type="match status" value="1"/>
</dbReference>
<dbReference type="Proteomes" id="UP000249341">
    <property type="component" value="Unassembled WGS sequence"/>
</dbReference>
<dbReference type="PANTHER" id="PTHR35526">
    <property type="entry name" value="ANTI-SIGMA-F FACTOR RSBW-RELATED"/>
    <property type="match status" value="1"/>
</dbReference>
<dbReference type="EMBL" id="QLMJ01000013">
    <property type="protein sequence ID" value="RAK32864.1"/>
    <property type="molecule type" value="Genomic_DNA"/>
</dbReference>
<gene>
    <name evidence="3" type="ORF">B0I29_113161</name>
</gene>